<proteinExistence type="predicted"/>
<dbReference type="RefSeq" id="WP_139572980.1">
    <property type="nucleotide sequence ID" value="NZ_VDMA02000002.1"/>
</dbReference>
<keyword evidence="2" id="KW-1185">Reference proteome</keyword>
<evidence type="ECO:0000313" key="1">
    <source>
        <dbReference type="EMBL" id="KAB8187195.1"/>
    </source>
</evidence>
<protein>
    <submittedName>
        <fullName evidence="1">Uncharacterized protein</fullName>
    </submittedName>
</protein>
<accession>A0A5N6C331</accession>
<dbReference type="Proteomes" id="UP000313066">
    <property type="component" value="Unassembled WGS sequence"/>
</dbReference>
<sequence length="59" mass="5859">MPAWQAPPWPGAGLRSYAVLAGDEGSAGCAGAAWRRRGSAAARRATAASTTAMAAKACP</sequence>
<gene>
    <name evidence="1" type="ORF">FH610_004500</name>
</gene>
<evidence type="ECO:0000313" key="2">
    <source>
        <dbReference type="Proteomes" id="UP000313066"/>
    </source>
</evidence>
<comment type="caution">
    <text evidence="1">The sequence shown here is derived from an EMBL/GenBank/DDBJ whole genome shotgun (WGS) entry which is preliminary data.</text>
</comment>
<reference evidence="1 2" key="1">
    <citation type="submission" date="2019-10" db="EMBL/GenBank/DDBJ databases">
        <title>Nonomuraea sp. nov., isolated from Phyllanthus amarus.</title>
        <authorList>
            <person name="Klykleung N."/>
            <person name="Tanasupawat S."/>
        </authorList>
    </citation>
    <scope>NUCLEOTIDE SEQUENCE [LARGE SCALE GENOMIC DNA]</scope>
    <source>
        <strain evidence="1 2">CR1-09</strain>
    </source>
</reference>
<organism evidence="1 2">
    <name type="scientific">Microbispora catharanthi</name>
    <dbReference type="NCBI Taxonomy" id="1712871"/>
    <lineage>
        <taxon>Bacteria</taxon>
        <taxon>Bacillati</taxon>
        <taxon>Actinomycetota</taxon>
        <taxon>Actinomycetes</taxon>
        <taxon>Streptosporangiales</taxon>
        <taxon>Streptosporangiaceae</taxon>
        <taxon>Microbispora</taxon>
    </lineage>
</organism>
<name>A0A5N6C331_9ACTN</name>
<dbReference type="AlphaFoldDB" id="A0A5N6C331"/>
<dbReference type="EMBL" id="VDMA02000002">
    <property type="protein sequence ID" value="KAB8187195.1"/>
    <property type="molecule type" value="Genomic_DNA"/>
</dbReference>